<dbReference type="PANTHER" id="PTHR21094:SF0">
    <property type="entry name" value="GOLGI SNAP RECEPTOR COMPLEX MEMBER 1-1"/>
    <property type="match status" value="1"/>
</dbReference>
<dbReference type="InterPro" id="IPR023601">
    <property type="entry name" value="Golgi_SNAP_su1"/>
</dbReference>
<keyword evidence="3" id="KW-0813">Transport</keyword>
<reference evidence="10 11" key="1">
    <citation type="journal article" date="2016" name="Sci. Rep.">
        <title>The genome sequence of the outbreeding globe artichoke constructed de novo incorporating a phase-aware low-pass sequencing strategy of F1 progeny.</title>
        <authorList>
            <person name="Scaglione D."/>
            <person name="Reyes-Chin-Wo S."/>
            <person name="Acquadro A."/>
            <person name="Froenicke L."/>
            <person name="Portis E."/>
            <person name="Beitel C."/>
            <person name="Tirone M."/>
            <person name="Mauro R."/>
            <person name="Lo Monaco A."/>
            <person name="Mauromicale G."/>
            <person name="Faccioli P."/>
            <person name="Cattivelli L."/>
            <person name="Rieseberg L."/>
            <person name="Michelmore R."/>
            <person name="Lanteri S."/>
        </authorList>
    </citation>
    <scope>NUCLEOTIDE SEQUENCE [LARGE SCALE GENOMIC DNA]</scope>
    <source>
        <strain evidence="10">2C</strain>
    </source>
</reference>
<dbReference type="Gramene" id="KVH87604">
    <property type="protein sequence ID" value="KVH87604"/>
    <property type="gene ID" value="Ccrd_025113"/>
</dbReference>
<dbReference type="GO" id="GO:0005797">
    <property type="term" value="C:Golgi medial cisterna"/>
    <property type="evidence" value="ECO:0007669"/>
    <property type="project" value="TreeGrafter"/>
</dbReference>
<keyword evidence="7" id="KW-0333">Golgi apparatus</keyword>
<dbReference type="STRING" id="59895.A0A103XBC8"/>
<keyword evidence="6" id="KW-1133">Transmembrane helix</keyword>
<evidence type="ECO:0000256" key="4">
    <source>
        <dbReference type="ARBA" id="ARBA00022692"/>
    </source>
</evidence>
<dbReference type="Pfam" id="PF12352">
    <property type="entry name" value="V-SNARE_C"/>
    <property type="match status" value="1"/>
</dbReference>
<dbReference type="PANTHER" id="PTHR21094">
    <property type="entry name" value="GOS-28 SNARE- RELATED"/>
    <property type="match status" value="1"/>
</dbReference>
<gene>
    <name evidence="10" type="ORF">Ccrd_025113</name>
</gene>
<evidence type="ECO:0000256" key="5">
    <source>
        <dbReference type="ARBA" id="ARBA00022927"/>
    </source>
</evidence>
<dbReference type="GO" id="GO:0015031">
    <property type="term" value="P:protein transport"/>
    <property type="evidence" value="ECO:0007669"/>
    <property type="project" value="UniProtKB-KW"/>
</dbReference>
<evidence type="ECO:0000256" key="3">
    <source>
        <dbReference type="ARBA" id="ARBA00022448"/>
    </source>
</evidence>
<dbReference type="GO" id="GO:0031201">
    <property type="term" value="C:SNARE complex"/>
    <property type="evidence" value="ECO:0007669"/>
    <property type="project" value="TreeGrafter"/>
</dbReference>
<feature type="region of interest" description="Disordered" evidence="9">
    <location>
        <begin position="179"/>
        <end position="198"/>
    </location>
</feature>
<accession>A0A103XBC8</accession>
<keyword evidence="11" id="KW-1185">Reference proteome</keyword>
<evidence type="ECO:0000256" key="6">
    <source>
        <dbReference type="ARBA" id="ARBA00022989"/>
    </source>
</evidence>
<comment type="similarity">
    <text evidence="2">Belongs to the GOSR1 family.</text>
</comment>
<dbReference type="GO" id="GO:0005484">
    <property type="term" value="F:SNAP receptor activity"/>
    <property type="evidence" value="ECO:0007669"/>
    <property type="project" value="TreeGrafter"/>
</dbReference>
<name>A0A103XBC8_CYNCS</name>
<dbReference type="EMBL" id="LEKV01006016">
    <property type="protein sequence ID" value="KVH87604.1"/>
    <property type="molecule type" value="Genomic_DNA"/>
</dbReference>
<proteinExistence type="inferred from homology"/>
<keyword evidence="10" id="KW-0675">Receptor</keyword>
<evidence type="ECO:0000313" key="10">
    <source>
        <dbReference type="EMBL" id="KVH87604.1"/>
    </source>
</evidence>
<evidence type="ECO:0000256" key="7">
    <source>
        <dbReference type="ARBA" id="ARBA00023034"/>
    </source>
</evidence>
<dbReference type="GO" id="GO:0006906">
    <property type="term" value="P:vesicle fusion"/>
    <property type="evidence" value="ECO:0007669"/>
    <property type="project" value="TreeGrafter"/>
</dbReference>
<evidence type="ECO:0000313" key="11">
    <source>
        <dbReference type="Proteomes" id="UP000243975"/>
    </source>
</evidence>
<evidence type="ECO:0000256" key="9">
    <source>
        <dbReference type="SAM" id="MobiDB-lite"/>
    </source>
</evidence>
<evidence type="ECO:0000256" key="2">
    <source>
        <dbReference type="ARBA" id="ARBA00008473"/>
    </source>
</evidence>
<protein>
    <submittedName>
        <fullName evidence="10">Golgi SNAP receptor complex, subunit 1</fullName>
    </submittedName>
</protein>
<keyword evidence="5" id="KW-0653">Protein transport</keyword>
<dbReference type="AlphaFoldDB" id="A0A103XBC8"/>
<sequence>MFVANSKDFLRFTPFKEIKVAKFASSSSVPPWLNQFSKQFLSLVNISIELGGTLFPPFCHFSWIRKPLGTPCENRKLEAQLDEQMHLFRKLVYTKVDNDKENDLGSGIEQLLKELDQVISLMQAWLSSGGPQIFSHTLTRHREIHYDLTQEFNRLRSSLRAKRDHASLLEDFQEFERSRSQLEDDGGSQEQSLLEERGTLMRSTGKIDGVRAEAQETLGTLVFQRSTFGGINSKISNINNRLPTVNNILSVIRKKKSMDTVVLSMVASTMPFL</sequence>
<dbReference type="GO" id="GO:0006888">
    <property type="term" value="P:endoplasmic reticulum to Golgi vesicle-mediated transport"/>
    <property type="evidence" value="ECO:0007669"/>
    <property type="project" value="InterPro"/>
</dbReference>
<comment type="subcellular location">
    <subcellularLocation>
        <location evidence="1">Golgi apparatus membrane</location>
        <topology evidence="1">Single-pass type IV membrane protein</topology>
    </subcellularLocation>
</comment>
<evidence type="ECO:0000256" key="1">
    <source>
        <dbReference type="ARBA" id="ARBA00004409"/>
    </source>
</evidence>
<comment type="caution">
    <text evidence="10">The sequence shown here is derived from an EMBL/GenBank/DDBJ whole genome shotgun (WGS) entry which is preliminary data.</text>
</comment>
<dbReference type="Proteomes" id="UP000243975">
    <property type="component" value="Unassembled WGS sequence"/>
</dbReference>
<dbReference type="GO" id="GO:0005801">
    <property type="term" value="C:cis-Golgi network"/>
    <property type="evidence" value="ECO:0007669"/>
    <property type="project" value="InterPro"/>
</dbReference>
<keyword evidence="8" id="KW-0472">Membrane</keyword>
<keyword evidence="4" id="KW-0812">Transmembrane</keyword>
<dbReference type="GO" id="GO:0048219">
    <property type="term" value="P:inter-Golgi cisterna vesicle-mediated transport"/>
    <property type="evidence" value="ECO:0007669"/>
    <property type="project" value="TreeGrafter"/>
</dbReference>
<evidence type="ECO:0000256" key="8">
    <source>
        <dbReference type="ARBA" id="ARBA00023136"/>
    </source>
</evidence>
<dbReference type="GO" id="GO:0000139">
    <property type="term" value="C:Golgi membrane"/>
    <property type="evidence" value="ECO:0007669"/>
    <property type="project" value="UniProtKB-SubCell"/>
</dbReference>
<organism evidence="10 11">
    <name type="scientific">Cynara cardunculus var. scolymus</name>
    <name type="common">Globe artichoke</name>
    <name type="synonym">Cynara scolymus</name>
    <dbReference type="NCBI Taxonomy" id="59895"/>
    <lineage>
        <taxon>Eukaryota</taxon>
        <taxon>Viridiplantae</taxon>
        <taxon>Streptophyta</taxon>
        <taxon>Embryophyta</taxon>
        <taxon>Tracheophyta</taxon>
        <taxon>Spermatophyta</taxon>
        <taxon>Magnoliopsida</taxon>
        <taxon>eudicotyledons</taxon>
        <taxon>Gunneridae</taxon>
        <taxon>Pentapetalae</taxon>
        <taxon>asterids</taxon>
        <taxon>campanulids</taxon>
        <taxon>Asterales</taxon>
        <taxon>Asteraceae</taxon>
        <taxon>Carduoideae</taxon>
        <taxon>Cardueae</taxon>
        <taxon>Carduinae</taxon>
        <taxon>Cynara</taxon>
    </lineage>
</organism>